<dbReference type="Pfam" id="PF19112">
    <property type="entry name" value="VanA_C"/>
    <property type="match status" value="1"/>
</dbReference>
<keyword evidence="1" id="KW-0001">2Fe-2S</keyword>
<dbReference type="GO" id="GO:0051213">
    <property type="term" value="F:dioxygenase activity"/>
    <property type="evidence" value="ECO:0007669"/>
    <property type="project" value="UniProtKB-KW"/>
</dbReference>
<organism evidence="7 8">
    <name type="scientific">Marinomonas piezotolerans</name>
    <dbReference type="NCBI Taxonomy" id="2213058"/>
    <lineage>
        <taxon>Bacteria</taxon>
        <taxon>Pseudomonadati</taxon>
        <taxon>Pseudomonadota</taxon>
        <taxon>Gammaproteobacteria</taxon>
        <taxon>Oceanospirillales</taxon>
        <taxon>Oceanospirillaceae</taxon>
        <taxon>Marinomonas</taxon>
    </lineage>
</organism>
<evidence type="ECO:0000256" key="1">
    <source>
        <dbReference type="ARBA" id="ARBA00022714"/>
    </source>
</evidence>
<dbReference type="Gene3D" id="2.102.10.10">
    <property type="entry name" value="Rieske [2Fe-2S] iron-sulphur domain"/>
    <property type="match status" value="1"/>
</dbReference>
<evidence type="ECO:0000313" key="7">
    <source>
        <dbReference type="EMBL" id="RDL45623.1"/>
    </source>
</evidence>
<evidence type="ECO:0000256" key="2">
    <source>
        <dbReference type="ARBA" id="ARBA00022723"/>
    </source>
</evidence>
<keyword evidence="4" id="KW-0408">Iron</keyword>
<keyword evidence="5" id="KW-0411">Iron-sulfur</keyword>
<dbReference type="InterPro" id="IPR017941">
    <property type="entry name" value="Rieske_2Fe-2S"/>
</dbReference>
<accession>A0A370UCV2</accession>
<evidence type="ECO:0000259" key="6">
    <source>
        <dbReference type="PROSITE" id="PS51296"/>
    </source>
</evidence>
<dbReference type="Gene3D" id="3.90.380.10">
    <property type="entry name" value="Naphthalene 1,2-dioxygenase Alpha Subunit, Chain A, domain 1"/>
    <property type="match status" value="1"/>
</dbReference>
<reference evidence="7 8" key="1">
    <citation type="submission" date="2018-06" db="EMBL/GenBank/DDBJ databases">
        <title>Marinomonas sp. YLB-05 draft genome sequence.</title>
        <authorList>
            <person name="Yu L."/>
            <person name="Tang X."/>
        </authorList>
    </citation>
    <scope>NUCLEOTIDE SEQUENCE [LARGE SCALE GENOMIC DNA]</scope>
    <source>
        <strain evidence="7 8">YLB-05</strain>
    </source>
</reference>
<evidence type="ECO:0000256" key="4">
    <source>
        <dbReference type="ARBA" id="ARBA00023004"/>
    </source>
</evidence>
<dbReference type="RefSeq" id="WP_115466213.1">
    <property type="nucleotide sequence ID" value="NZ_QKRA01000001.1"/>
</dbReference>
<dbReference type="GO" id="GO:0046872">
    <property type="term" value="F:metal ion binding"/>
    <property type="evidence" value="ECO:0007669"/>
    <property type="project" value="UniProtKB-KW"/>
</dbReference>
<evidence type="ECO:0000313" key="8">
    <source>
        <dbReference type="Proteomes" id="UP000254326"/>
    </source>
</evidence>
<keyword evidence="7" id="KW-0223">Dioxygenase</keyword>
<evidence type="ECO:0000256" key="5">
    <source>
        <dbReference type="ARBA" id="ARBA00023014"/>
    </source>
</evidence>
<dbReference type="OrthoDB" id="9769355at2"/>
<name>A0A370UCV2_9GAMM</name>
<keyword evidence="3" id="KW-0560">Oxidoreductase</keyword>
<dbReference type="SUPFAM" id="SSF50022">
    <property type="entry name" value="ISP domain"/>
    <property type="match status" value="1"/>
</dbReference>
<keyword evidence="2" id="KW-0479">Metal-binding</keyword>
<dbReference type="AlphaFoldDB" id="A0A370UCV2"/>
<proteinExistence type="predicted"/>
<dbReference type="Proteomes" id="UP000254326">
    <property type="component" value="Unassembled WGS sequence"/>
</dbReference>
<dbReference type="SUPFAM" id="SSF55961">
    <property type="entry name" value="Bet v1-like"/>
    <property type="match status" value="1"/>
</dbReference>
<feature type="domain" description="Rieske" evidence="6">
    <location>
        <begin position="14"/>
        <end position="117"/>
    </location>
</feature>
<comment type="caution">
    <text evidence="7">The sequence shown here is derived from an EMBL/GenBank/DDBJ whole genome shotgun (WGS) entry which is preliminary data.</text>
</comment>
<evidence type="ECO:0000256" key="3">
    <source>
        <dbReference type="ARBA" id="ARBA00023002"/>
    </source>
</evidence>
<dbReference type="GO" id="GO:0051537">
    <property type="term" value="F:2 iron, 2 sulfur cluster binding"/>
    <property type="evidence" value="ECO:0007669"/>
    <property type="project" value="UniProtKB-KW"/>
</dbReference>
<dbReference type="Pfam" id="PF00355">
    <property type="entry name" value="Rieske"/>
    <property type="match status" value="1"/>
</dbReference>
<dbReference type="InterPro" id="IPR036922">
    <property type="entry name" value="Rieske_2Fe-2S_sf"/>
</dbReference>
<dbReference type="InterPro" id="IPR044043">
    <property type="entry name" value="VanA_C_cat"/>
</dbReference>
<sequence length="351" mass="39811">MTSMNKSPYLTNVWYVAALSTEVGTEELFSRTLLDTSVLIYRTEDGTAVAMQDRCPHRFVPLSMGRREGDNIVCAYHGLKFNCEGKCNHNPHGNNRIPAAAQVRSYPIIEKYGFIWIWMGEKTADPSLLPDFSPLVEGHPNSVGYTYMPRECHYELITDNVMDLSHIDHLHGDIITTRGQLSPKVPQIREGERSLSARWEWVQKPAMLIFNQYLSKPDDEADHFFDITWTPPANIQLSVGANQDKGALDLDHTVGQYDLHTSTPGSQNYTHYFFATRRNHIEDDAEYNEMKIKAMHEAFVAEDGPVLDAVHKEMGTSDLFSLNPVLLTSDAAPVKVRRLLKEMVKAEQENL</sequence>
<dbReference type="EMBL" id="QKRA01000001">
    <property type="protein sequence ID" value="RDL45623.1"/>
    <property type="molecule type" value="Genomic_DNA"/>
</dbReference>
<dbReference type="PANTHER" id="PTHR21266:SF60">
    <property type="entry name" value="3-KETOSTEROID-9-ALPHA-MONOOXYGENASE, OXYGENASE COMPONENT"/>
    <property type="match status" value="1"/>
</dbReference>
<keyword evidence="8" id="KW-1185">Reference proteome</keyword>
<dbReference type="InterPro" id="IPR050584">
    <property type="entry name" value="Cholesterol_7-desaturase"/>
</dbReference>
<gene>
    <name evidence="7" type="ORF">DN730_00800</name>
</gene>
<dbReference type="PANTHER" id="PTHR21266">
    <property type="entry name" value="IRON-SULFUR DOMAIN CONTAINING PROTEIN"/>
    <property type="match status" value="1"/>
</dbReference>
<dbReference type="PROSITE" id="PS51296">
    <property type="entry name" value="RIESKE"/>
    <property type="match status" value="1"/>
</dbReference>
<protein>
    <submittedName>
        <fullName evidence="7">Aromatic ring-hydroxylating dioxygenase subunit alpha</fullName>
    </submittedName>
</protein>